<evidence type="ECO:0000256" key="3">
    <source>
        <dbReference type="ARBA" id="ARBA00013192"/>
    </source>
</evidence>
<comment type="catalytic activity">
    <reaction evidence="7 8">
        <text>(2S)-4-acetamido-2-aminobutanoate = L-ectoine + H2O</text>
        <dbReference type="Rhea" id="RHEA:17281"/>
        <dbReference type="ChEBI" id="CHEBI:15377"/>
        <dbReference type="ChEBI" id="CHEBI:58515"/>
        <dbReference type="ChEBI" id="CHEBI:58929"/>
        <dbReference type="EC" id="4.2.1.108"/>
    </reaction>
</comment>
<reference evidence="9" key="1">
    <citation type="submission" date="2012-10" db="EMBL/GenBank/DDBJ databases">
        <authorList>
            <person name="Maita H."/>
            <person name="Sato S."/>
        </authorList>
    </citation>
    <scope>NUCLEOTIDE SEQUENCE</scope>
    <source>
        <strain evidence="9">NZP2037</strain>
    </source>
</reference>
<dbReference type="CDD" id="cd06978">
    <property type="entry name" value="cupin_EctC"/>
    <property type="match status" value="1"/>
</dbReference>
<protein>
    <recommendedName>
        <fullName evidence="4 8">L-ectoine synthase</fullName>
        <ecNumber evidence="3 8">4.2.1.108</ecNumber>
    </recommendedName>
    <alternativeName>
        <fullName evidence="6 8">N-acetyldiaminobutyrate dehydratase</fullName>
    </alternativeName>
</protein>
<organism evidence="9">
    <name type="scientific">Rhizobium loti</name>
    <name type="common">Mesorhizobium loti</name>
    <dbReference type="NCBI Taxonomy" id="381"/>
    <lineage>
        <taxon>Bacteria</taxon>
        <taxon>Pseudomonadati</taxon>
        <taxon>Pseudomonadota</taxon>
        <taxon>Alphaproteobacteria</taxon>
        <taxon>Hyphomicrobiales</taxon>
        <taxon>Phyllobacteriaceae</taxon>
        <taxon>Mesorhizobium</taxon>
    </lineage>
</organism>
<dbReference type="Gene3D" id="2.60.120.10">
    <property type="entry name" value="Jelly Rolls"/>
    <property type="match status" value="1"/>
</dbReference>
<dbReference type="PANTHER" id="PTHR39289:SF1">
    <property type="entry name" value="L-ECTOINE SYNTHASE"/>
    <property type="match status" value="1"/>
</dbReference>
<dbReference type="OrthoDB" id="9801830at2"/>
<dbReference type="HAMAP" id="MF_01255">
    <property type="entry name" value="Ectoine_synth"/>
    <property type="match status" value="1"/>
</dbReference>
<evidence type="ECO:0000256" key="1">
    <source>
        <dbReference type="ARBA" id="ARBA00005181"/>
    </source>
</evidence>
<keyword evidence="5 8" id="KW-0456">Lyase</keyword>
<dbReference type="EMBL" id="AP012557">
    <property type="protein sequence ID" value="BAN09899.1"/>
    <property type="molecule type" value="Genomic_DNA"/>
</dbReference>
<reference evidence="9" key="2">
    <citation type="journal article" date="2013" name="Microbes Environ.">
        <title>Commonalities and Differences among Symbiosis Islands of Three Mesorhizobium loti Strains.</title>
        <authorList>
            <person name="Kasai-Maita H."/>
            <person name="Hirakawa H."/>
            <person name="Nakamura Y."/>
            <person name="Kaneko T."/>
            <person name="Miki K."/>
            <person name="Maruya J."/>
            <person name="Okazaki S."/>
            <person name="Tabata S."/>
            <person name="Saeki K."/>
            <person name="Sato S."/>
        </authorList>
    </citation>
    <scope>NUCLEOTIDE SEQUENCE</scope>
    <source>
        <strain evidence="9">NZP2037</strain>
    </source>
</reference>
<dbReference type="InterPro" id="IPR014710">
    <property type="entry name" value="RmlC-like_jellyroll"/>
</dbReference>
<dbReference type="RefSeq" id="WP_019863548.1">
    <property type="nucleotide sequence ID" value="NZ_LZTH01000014.1"/>
</dbReference>
<dbReference type="InterPro" id="IPR010462">
    <property type="entry name" value="Ectoine_synth"/>
</dbReference>
<evidence type="ECO:0000256" key="5">
    <source>
        <dbReference type="ARBA" id="ARBA00023239"/>
    </source>
</evidence>
<evidence type="ECO:0000256" key="7">
    <source>
        <dbReference type="ARBA" id="ARBA00048714"/>
    </source>
</evidence>
<dbReference type="GO" id="GO:0033990">
    <property type="term" value="F:ectoine synthase activity"/>
    <property type="evidence" value="ECO:0007669"/>
    <property type="project" value="UniProtKB-EC"/>
</dbReference>
<dbReference type="AlphaFoldDB" id="M5AM37"/>
<name>M5AM37_RHILI</name>
<comment type="similarity">
    <text evidence="2 8">Belongs to the ectoine synthase family.</text>
</comment>
<dbReference type="SUPFAM" id="SSF51182">
    <property type="entry name" value="RmlC-like cupins"/>
    <property type="match status" value="1"/>
</dbReference>
<sequence length="130" mass="14584">MIVRDFNEEKKTARRVQTTNWESVRLLLRNDGMGFSFHITTIHPGARLKMHYRNHLEAVYCISGTGSIENLQADEVHVVRPGIIYALDNHDAHLLCAETELVLACVFDPPLAGSEVHDETGAYPLDSEAI</sequence>
<evidence type="ECO:0000256" key="4">
    <source>
        <dbReference type="ARBA" id="ARBA00019707"/>
    </source>
</evidence>
<evidence type="ECO:0000256" key="2">
    <source>
        <dbReference type="ARBA" id="ARBA00009637"/>
    </source>
</evidence>
<dbReference type="InterPro" id="IPR011051">
    <property type="entry name" value="RmlC_Cupin_sf"/>
</dbReference>
<comment type="pathway">
    <text evidence="1 8">Amine and polyamine biosynthesis; ectoine biosynthesis; L-ectoine from L-aspartate 4-semialdehyde: step 3/3.</text>
</comment>
<proteinExistence type="inferred from homology"/>
<dbReference type="EC" id="4.2.1.108" evidence="3 8"/>
<evidence type="ECO:0000256" key="6">
    <source>
        <dbReference type="ARBA" id="ARBA00033271"/>
    </source>
</evidence>
<dbReference type="Pfam" id="PF06339">
    <property type="entry name" value="Ectoine_synth"/>
    <property type="match status" value="1"/>
</dbReference>
<evidence type="ECO:0000256" key="8">
    <source>
        <dbReference type="HAMAP-Rule" id="MF_01255"/>
    </source>
</evidence>
<accession>M5AM37</accession>
<dbReference type="NCBIfam" id="NF009806">
    <property type="entry name" value="PRK13290.1"/>
    <property type="match status" value="1"/>
</dbReference>
<evidence type="ECO:0000313" key="9">
    <source>
        <dbReference type="EMBL" id="BAN09899.1"/>
    </source>
</evidence>
<dbReference type="GO" id="GO:0019491">
    <property type="term" value="P:ectoine biosynthetic process"/>
    <property type="evidence" value="ECO:0007669"/>
    <property type="project" value="UniProtKB-UniRule"/>
</dbReference>
<comment type="function">
    <text evidence="8">Catalyzes the circularization of gamma-N-acetyl-alpha,gamma-diaminobutyric acid (ADABA) to ectoine (1,4,5,6-tetrahydro-2-methyl-4-pyrimidine carboxylic acid), which is an excellent osmoprotectant.</text>
</comment>
<dbReference type="UniPathway" id="UPA00067">
    <property type="reaction ID" value="UER00123"/>
</dbReference>
<dbReference type="PANTHER" id="PTHR39289">
    <property type="match status" value="1"/>
</dbReference>
<gene>
    <name evidence="8" type="primary">ectC</name>
</gene>